<sequence length="56" mass="6229">MIREFLEIPPEEVYGGKRDGLGGRDHFANICQILNSTITCKGTFPHKSPTVLSKLL</sequence>
<protein>
    <submittedName>
        <fullName evidence="1">Uncharacterized protein</fullName>
    </submittedName>
</protein>
<gene>
    <name evidence="1" type="ORF">URNSOXBW_CDS0003</name>
</gene>
<organism evidence="1">
    <name type="scientific">Acinetobacter phage vB_Ab_02_KEN_01</name>
    <dbReference type="NCBI Taxonomy" id="3143011"/>
    <lineage>
        <taxon>Viruses</taxon>
    </lineage>
</organism>
<name>A0AAU8KVG3_9VIRU</name>
<reference evidence="1" key="1">
    <citation type="submission" date="2024-05" db="EMBL/GenBank/DDBJ databases">
        <title>Complete Genome Sequences of 14 Acinetobacter baumannii phages isolated in Kenya.</title>
        <authorList>
            <person name="Mwai F."/>
            <person name="Kigen C."/>
            <person name="Makobe C."/>
            <person name="Georges M."/>
            <person name="Mutai I."/>
            <person name="Odoyo E."/>
            <person name="Gachoya M."/>
            <person name="Musila L."/>
        </authorList>
    </citation>
    <scope>NUCLEOTIDE SEQUENCE</scope>
</reference>
<accession>A0AAU8KVG3</accession>
<evidence type="ECO:0000313" key="1">
    <source>
        <dbReference type="EMBL" id="XCN27083.1"/>
    </source>
</evidence>
<dbReference type="EMBL" id="PP841128">
    <property type="protein sequence ID" value="XCN27083.1"/>
    <property type="molecule type" value="Genomic_DNA"/>
</dbReference>
<proteinExistence type="predicted"/>